<feature type="transmembrane region" description="Helical" evidence="6">
    <location>
        <begin position="245"/>
        <end position="267"/>
    </location>
</feature>
<keyword evidence="5 6" id="KW-0472">Membrane</keyword>
<dbReference type="PANTHER" id="PTHR43124">
    <property type="entry name" value="PURINE EFFLUX PUMP PBUE"/>
    <property type="match status" value="1"/>
</dbReference>
<feature type="transmembrane region" description="Helical" evidence="6">
    <location>
        <begin position="106"/>
        <end position="124"/>
    </location>
</feature>
<dbReference type="SUPFAM" id="SSF103473">
    <property type="entry name" value="MFS general substrate transporter"/>
    <property type="match status" value="1"/>
</dbReference>
<sequence length="367" mass="37708">MGLLPDVARSLSVTIPQAGYLVSGYALGVVIGAPIVAMVTAGIPRKTALLALMALFTIGNLGCALAPDYWLLMTARVVTAFAHGAFFGIGAVVASNLVPREQRTQAVSLMFAGLTLANVLGVPFGTALGQAAGWRAAFWAVVVIGIVAFLAISRFVPSGMPGTRGGLAKEFCALGRWPVLLPMLISTIASVSMFSLFTYITPLLEEVTGLTPHGVTGALLAIGVGLTVGNLIGGRLADRNLLSTIIGAFICLVIVLGALALVVHMTLPTLVLLILWGGIAFALVSPLQIWVVDAATDAPNLASTLNQGAFNLGNATGAWIGGVALNAGMHYAQLPLLAALVAMVGLGLTLSSLIDRRILPAQISPAE</sequence>
<protein>
    <submittedName>
        <fullName evidence="8">MFS transporter</fullName>
    </submittedName>
</protein>
<feature type="transmembrane region" description="Helical" evidence="6">
    <location>
        <begin position="136"/>
        <end position="156"/>
    </location>
</feature>
<evidence type="ECO:0000259" key="7">
    <source>
        <dbReference type="PROSITE" id="PS50850"/>
    </source>
</evidence>
<gene>
    <name evidence="8" type="ORF">HB776_09945</name>
</gene>
<comment type="subcellular location">
    <subcellularLocation>
        <location evidence="1">Cell membrane</location>
        <topology evidence="1">Multi-pass membrane protein</topology>
    </subcellularLocation>
</comment>
<dbReference type="EMBL" id="CP050292">
    <property type="protein sequence ID" value="QND75379.1"/>
    <property type="molecule type" value="Genomic_DNA"/>
</dbReference>
<feature type="domain" description="Major facilitator superfamily (MFS) profile" evidence="7">
    <location>
        <begin position="1"/>
        <end position="357"/>
    </location>
</feature>
<evidence type="ECO:0000256" key="1">
    <source>
        <dbReference type="ARBA" id="ARBA00004651"/>
    </source>
</evidence>
<feature type="transmembrane region" description="Helical" evidence="6">
    <location>
        <begin position="273"/>
        <end position="296"/>
    </location>
</feature>
<feature type="transmembrane region" description="Helical" evidence="6">
    <location>
        <begin position="334"/>
        <end position="354"/>
    </location>
</feature>
<dbReference type="Pfam" id="PF07690">
    <property type="entry name" value="MFS_1"/>
    <property type="match status" value="1"/>
</dbReference>
<feature type="transmembrane region" description="Helical" evidence="6">
    <location>
        <begin position="20"/>
        <end position="41"/>
    </location>
</feature>
<dbReference type="PANTHER" id="PTHR43124:SF8">
    <property type="entry name" value="INNER MEMBRANE TRANSPORT PROTEIN YDHP"/>
    <property type="match status" value="1"/>
</dbReference>
<dbReference type="Gene3D" id="1.20.1250.20">
    <property type="entry name" value="MFS general substrate transporter like domains"/>
    <property type="match status" value="2"/>
</dbReference>
<feature type="transmembrane region" description="Helical" evidence="6">
    <location>
        <begin position="177"/>
        <end position="200"/>
    </location>
</feature>
<dbReference type="GO" id="GO:0022857">
    <property type="term" value="F:transmembrane transporter activity"/>
    <property type="evidence" value="ECO:0007669"/>
    <property type="project" value="InterPro"/>
</dbReference>
<evidence type="ECO:0000256" key="3">
    <source>
        <dbReference type="ARBA" id="ARBA00022692"/>
    </source>
</evidence>
<dbReference type="GO" id="GO:0005886">
    <property type="term" value="C:plasma membrane"/>
    <property type="evidence" value="ECO:0007669"/>
    <property type="project" value="UniProtKB-SubCell"/>
</dbReference>
<dbReference type="CDD" id="cd17324">
    <property type="entry name" value="MFS_NepI_like"/>
    <property type="match status" value="1"/>
</dbReference>
<dbReference type="AlphaFoldDB" id="A0A7G6U8P7"/>
<accession>A0A7G6U8P7</accession>
<evidence type="ECO:0000256" key="6">
    <source>
        <dbReference type="SAM" id="Phobius"/>
    </source>
</evidence>
<evidence type="ECO:0000256" key="2">
    <source>
        <dbReference type="ARBA" id="ARBA00022475"/>
    </source>
</evidence>
<keyword evidence="3 6" id="KW-0812">Transmembrane</keyword>
<dbReference type="Proteomes" id="UP000515291">
    <property type="component" value="Chromosome"/>
</dbReference>
<keyword evidence="4 6" id="KW-1133">Transmembrane helix</keyword>
<dbReference type="InterPro" id="IPR036259">
    <property type="entry name" value="MFS_trans_sf"/>
</dbReference>
<name>A0A7G6U8P7_9BRAD</name>
<dbReference type="InterPro" id="IPR050189">
    <property type="entry name" value="MFS_Efflux_Transporters"/>
</dbReference>
<dbReference type="InterPro" id="IPR020846">
    <property type="entry name" value="MFS_dom"/>
</dbReference>
<evidence type="ECO:0000313" key="8">
    <source>
        <dbReference type="EMBL" id="QND75379.1"/>
    </source>
</evidence>
<dbReference type="InterPro" id="IPR011701">
    <property type="entry name" value="MFS"/>
</dbReference>
<dbReference type="KEGG" id="trb:HB776_09945"/>
<proteinExistence type="predicted"/>
<evidence type="ECO:0000313" key="9">
    <source>
        <dbReference type="Proteomes" id="UP000515291"/>
    </source>
</evidence>
<feature type="transmembrane region" description="Helical" evidence="6">
    <location>
        <begin position="212"/>
        <end position="233"/>
    </location>
</feature>
<reference evidence="9" key="1">
    <citation type="journal article" date="2020" name="Mol. Plant Microbe">
        <title>Rhizobial microsymbionts of the narrowly endemic Oxytropis species growing in Kamchatka are characterized by significant genetic diversity and possess a set of genes that are associated with T3SS and T6SS secretion systems and can affect the development of symbiosis.</title>
        <authorList>
            <person name="Safronova V."/>
            <person name="Guro P."/>
            <person name="Sazanova A."/>
            <person name="Kuznetsova I."/>
            <person name="Belimov A."/>
            <person name="Yakubov V."/>
            <person name="Chirak E."/>
            <person name="Afonin A."/>
            <person name="Gogolev Y."/>
            <person name="Andronov E."/>
            <person name="Tikhonovich I."/>
        </authorList>
    </citation>
    <scope>NUCLEOTIDE SEQUENCE [LARGE SCALE GENOMIC DNA]</scope>
    <source>
        <strain evidence="9">581</strain>
    </source>
</reference>
<evidence type="ECO:0000256" key="5">
    <source>
        <dbReference type="ARBA" id="ARBA00023136"/>
    </source>
</evidence>
<evidence type="ECO:0000256" key="4">
    <source>
        <dbReference type="ARBA" id="ARBA00022989"/>
    </source>
</evidence>
<feature type="transmembrane region" description="Helical" evidence="6">
    <location>
        <begin position="48"/>
        <end position="67"/>
    </location>
</feature>
<feature type="transmembrane region" description="Helical" evidence="6">
    <location>
        <begin position="308"/>
        <end position="328"/>
    </location>
</feature>
<keyword evidence="2" id="KW-1003">Cell membrane</keyword>
<dbReference type="PROSITE" id="PS50850">
    <property type="entry name" value="MFS"/>
    <property type="match status" value="1"/>
</dbReference>
<organism evidence="8 9">
    <name type="scientific">Tardiphaga robiniae</name>
    <dbReference type="NCBI Taxonomy" id="943830"/>
    <lineage>
        <taxon>Bacteria</taxon>
        <taxon>Pseudomonadati</taxon>
        <taxon>Pseudomonadota</taxon>
        <taxon>Alphaproteobacteria</taxon>
        <taxon>Hyphomicrobiales</taxon>
        <taxon>Nitrobacteraceae</taxon>
        <taxon>Tardiphaga</taxon>
    </lineage>
</organism>
<feature type="transmembrane region" description="Helical" evidence="6">
    <location>
        <begin position="73"/>
        <end position="94"/>
    </location>
</feature>